<sequence>MEGLLQAGSSYFYYKKPKAERPSPMRRSVRRAFERFLNLAHAPMMTERARISSPGVRRPYGVRGRGTHVRLLLWWLALGLRELRLDGLLERRLISQKP</sequence>
<reference evidence="1 2" key="1">
    <citation type="submission" date="2019-07" db="EMBL/GenBank/DDBJ databases">
        <title>WGS assembly of Gossypium tomentosum.</title>
        <authorList>
            <person name="Chen Z.J."/>
            <person name="Sreedasyam A."/>
            <person name="Ando A."/>
            <person name="Song Q."/>
            <person name="De L."/>
            <person name="Hulse-Kemp A."/>
            <person name="Ding M."/>
            <person name="Ye W."/>
            <person name="Kirkbride R."/>
            <person name="Jenkins J."/>
            <person name="Plott C."/>
            <person name="Lovell J."/>
            <person name="Lin Y.-M."/>
            <person name="Vaughn R."/>
            <person name="Liu B."/>
            <person name="Li W."/>
            <person name="Simpson S."/>
            <person name="Scheffler B."/>
            <person name="Saski C."/>
            <person name="Grover C."/>
            <person name="Hu G."/>
            <person name="Conover J."/>
            <person name="Carlson J."/>
            <person name="Shu S."/>
            <person name="Boston L."/>
            <person name="Williams M."/>
            <person name="Peterson D."/>
            <person name="Mcgee K."/>
            <person name="Jones D."/>
            <person name="Wendel J."/>
            <person name="Stelly D."/>
            <person name="Grimwood J."/>
            <person name="Schmutz J."/>
        </authorList>
    </citation>
    <scope>NUCLEOTIDE SEQUENCE [LARGE SCALE GENOMIC DNA]</scope>
    <source>
        <strain evidence="1">7179.01</strain>
    </source>
</reference>
<organism evidence="1 2">
    <name type="scientific">Gossypium tomentosum</name>
    <name type="common">Hawaiian cotton</name>
    <name type="synonym">Gossypium sandvicense</name>
    <dbReference type="NCBI Taxonomy" id="34277"/>
    <lineage>
        <taxon>Eukaryota</taxon>
        <taxon>Viridiplantae</taxon>
        <taxon>Streptophyta</taxon>
        <taxon>Embryophyta</taxon>
        <taxon>Tracheophyta</taxon>
        <taxon>Spermatophyta</taxon>
        <taxon>Magnoliopsida</taxon>
        <taxon>eudicotyledons</taxon>
        <taxon>Gunneridae</taxon>
        <taxon>Pentapetalae</taxon>
        <taxon>rosids</taxon>
        <taxon>malvids</taxon>
        <taxon>Malvales</taxon>
        <taxon>Malvaceae</taxon>
        <taxon>Malvoideae</taxon>
        <taxon>Gossypium</taxon>
    </lineage>
</organism>
<dbReference type="EMBL" id="CM017632">
    <property type="protein sequence ID" value="TYH48304.1"/>
    <property type="molecule type" value="Genomic_DNA"/>
</dbReference>
<evidence type="ECO:0000313" key="2">
    <source>
        <dbReference type="Proteomes" id="UP000322667"/>
    </source>
</evidence>
<proteinExistence type="predicted"/>
<dbReference type="AlphaFoldDB" id="A0A5D2J177"/>
<protein>
    <submittedName>
        <fullName evidence="1">Uncharacterized protein</fullName>
    </submittedName>
</protein>
<name>A0A5D2J177_GOSTO</name>
<evidence type="ECO:0000313" key="1">
    <source>
        <dbReference type="EMBL" id="TYH48304.1"/>
    </source>
</evidence>
<accession>A0A5D2J177</accession>
<gene>
    <name evidence="1" type="ORF">ES332_D10G058800v1</name>
</gene>
<keyword evidence="2" id="KW-1185">Reference proteome</keyword>
<dbReference type="Proteomes" id="UP000322667">
    <property type="component" value="Chromosome D10"/>
</dbReference>